<evidence type="ECO:0000256" key="5">
    <source>
        <dbReference type="ARBA" id="ARBA00022759"/>
    </source>
</evidence>
<dbReference type="InterPro" id="IPR036397">
    <property type="entry name" value="RNaseH_sf"/>
</dbReference>
<evidence type="ECO:0000256" key="2">
    <source>
        <dbReference type="ARBA" id="ARBA00022490"/>
    </source>
</evidence>
<comment type="caution">
    <text evidence="12">The sequence shown here is derived from an EMBL/GenBank/DDBJ whole genome shotgun (WGS) entry which is preliminary data.</text>
</comment>
<dbReference type="InterPro" id="IPR012337">
    <property type="entry name" value="RNaseH-like_sf"/>
</dbReference>
<evidence type="ECO:0000256" key="3">
    <source>
        <dbReference type="ARBA" id="ARBA00022722"/>
    </source>
</evidence>
<evidence type="ECO:0000256" key="10">
    <source>
        <dbReference type="ARBA" id="ARBA00023172"/>
    </source>
</evidence>
<protein>
    <submittedName>
        <fullName evidence="12">Crossover junction endodeoxyribonuclease RuvC</fullName>
    </submittedName>
</protein>
<comment type="similarity">
    <text evidence="1">Belongs to the RuvC family.</text>
</comment>
<dbReference type="GO" id="GO:0046872">
    <property type="term" value="F:metal ion binding"/>
    <property type="evidence" value="ECO:0007669"/>
    <property type="project" value="UniProtKB-KW"/>
</dbReference>
<keyword evidence="8" id="KW-0460">Magnesium</keyword>
<dbReference type="InterPro" id="IPR020563">
    <property type="entry name" value="X-over_junc_endoDNase_Mg_BS"/>
</dbReference>
<keyword evidence="2" id="KW-0963">Cytoplasm</keyword>
<evidence type="ECO:0000313" key="12">
    <source>
        <dbReference type="EMBL" id="HHH14224.1"/>
    </source>
</evidence>
<evidence type="ECO:0000256" key="11">
    <source>
        <dbReference type="ARBA" id="ARBA00023204"/>
    </source>
</evidence>
<proteinExistence type="inferred from homology"/>
<dbReference type="SUPFAM" id="SSF53098">
    <property type="entry name" value="Ribonuclease H-like"/>
    <property type="match status" value="1"/>
</dbReference>
<dbReference type="Proteomes" id="UP000886106">
    <property type="component" value="Unassembled WGS sequence"/>
</dbReference>
<name>A0A7V5MHL6_UNCKA</name>
<evidence type="ECO:0000256" key="8">
    <source>
        <dbReference type="ARBA" id="ARBA00022842"/>
    </source>
</evidence>
<keyword evidence="6" id="KW-0227">DNA damage</keyword>
<keyword evidence="3" id="KW-0540">Nuclease</keyword>
<keyword evidence="7" id="KW-0378">Hydrolase</keyword>
<keyword evidence="11" id="KW-0234">DNA repair</keyword>
<keyword evidence="4" id="KW-0479">Metal-binding</keyword>
<reference evidence="12" key="1">
    <citation type="journal article" date="2020" name="mSystems">
        <title>Genome- and Community-Level Interaction Insights into Carbon Utilization and Element Cycling Functions of Hydrothermarchaeota in Hydrothermal Sediment.</title>
        <authorList>
            <person name="Zhou Z."/>
            <person name="Liu Y."/>
            <person name="Xu W."/>
            <person name="Pan J."/>
            <person name="Luo Z.H."/>
            <person name="Li M."/>
        </authorList>
    </citation>
    <scope>NUCLEOTIDE SEQUENCE [LARGE SCALE GENOMIC DNA]</scope>
    <source>
        <strain evidence="12">HyVt-517</strain>
    </source>
</reference>
<dbReference type="PANTHER" id="PTHR30194:SF3">
    <property type="entry name" value="CROSSOVER JUNCTION ENDODEOXYRIBONUCLEASE RUVC"/>
    <property type="match status" value="1"/>
</dbReference>
<evidence type="ECO:0000256" key="4">
    <source>
        <dbReference type="ARBA" id="ARBA00022723"/>
    </source>
</evidence>
<dbReference type="PANTHER" id="PTHR30194">
    <property type="entry name" value="CROSSOVER JUNCTION ENDODEOXYRIBONUCLEASE RUVC"/>
    <property type="match status" value="1"/>
</dbReference>
<dbReference type="GO" id="GO:0006310">
    <property type="term" value="P:DNA recombination"/>
    <property type="evidence" value="ECO:0007669"/>
    <property type="project" value="UniProtKB-KW"/>
</dbReference>
<evidence type="ECO:0000256" key="6">
    <source>
        <dbReference type="ARBA" id="ARBA00022763"/>
    </source>
</evidence>
<feature type="non-terminal residue" evidence="12">
    <location>
        <position position="1"/>
    </location>
</feature>
<dbReference type="GO" id="GO:0003677">
    <property type="term" value="F:DNA binding"/>
    <property type="evidence" value="ECO:0007669"/>
    <property type="project" value="UniProtKB-KW"/>
</dbReference>
<gene>
    <name evidence="12" type="ORF">ENJ78_00770</name>
</gene>
<dbReference type="PRINTS" id="PR00696">
    <property type="entry name" value="RSOLVASERUVC"/>
</dbReference>
<keyword evidence="5" id="KW-0255">Endonuclease</keyword>
<evidence type="ECO:0000256" key="9">
    <source>
        <dbReference type="ARBA" id="ARBA00023125"/>
    </source>
</evidence>
<dbReference type="PROSITE" id="PS01321">
    <property type="entry name" value="RUVC"/>
    <property type="match status" value="1"/>
</dbReference>
<dbReference type="EMBL" id="DRNS01000058">
    <property type="protein sequence ID" value="HHH14224.1"/>
    <property type="molecule type" value="Genomic_DNA"/>
</dbReference>
<dbReference type="GO" id="GO:0008821">
    <property type="term" value="F:crossover junction DNA endonuclease activity"/>
    <property type="evidence" value="ECO:0007669"/>
    <property type="project" value="InterPro"/>
</dbReference>
<keyword evidence="9" id="KW-0238">DNA-binding</keyword>
<keyword evidence="10" id="KW-0233">DNA recombination</keyword>
<accession>A0A7V5MHL6</accession>
<dbReference type="Gene3D" id="3.30.420.10">
    <property type="entry name" value="Ribonuclease H-like superfamily/Ribonuclease H"/>
    <property type="match status" value="1"/>
</dbReference>
<evidence type="ECO:0000256" key="1">
    <source>
        <dbReference type="ARBA" id="ARBA00009518"/>
    </source>
</evidence>
<sequence>IEKIFYNTNPKTVITVSQARGVCLMYAGVYNLTVKEYTPLQVKNALVGYGRAEKKQVQYMVTKMLNLKEVPKPDDAADALAIAVCAGLEYYKL</sequence>
<organism evidence="12">
    <name type="scientific">candidate division WWE3 bacterium</name>
    <dbReference type="NCBI Taxonomy" id="2053526"/>
    <lineage>
        <taxon>Bacteria</taxon>
        <taxon>Katanobacteria</taxon>
    </lineage>
</organism>
<evidence type="ECO:0000256" key="7">
    <source>
        <dbReference type="ARBA" id="ARBA00022801"/>
    </source>
</evidence>
<dbReference type="InterPro" id="IPR002176">
    <property type="entry name" value="X-over_junc_endoDNase_RuvC"/>
</dbReference>
<dbReference type="Pfam" id="PF02075">
    <property type="entry name" value="RuvC"/>
    <property type="match status" value="1"/>
</dbReference>
<dbReference type="GO" id="GO:0006281">
    <property type="term" value="P:DNA repair"/>
    <property type="evidence" value="ECO:0007669"/>
    <property type="project" value="UniProtKB-KW"/>
</dbReference>
<dbReference type="AlphaFoldDB" id="A0A7V5MHL6"/>